<dbReference type="RefSeq" id="WP_264775883.1">
    <property type="nucleotide sequence ID" value="NZ_AP026560.1"/>
</dbReference>
<evidence type="ECO:0000313" key="2">
    <source>
        <dbReference type="EMBL" id="BDP43227.1"/>
    </source>
</evidence>
<dbReference type="PANTHER" id="PTHR33993:SF2">
    <property type="entry name" value="VOC DOMAIN-CONTAINING PROTEIN"/>
    <property type="match status" value="1"/>
</dbReference>
<sequence length="119" mass="12629">MKANLDFLALHTRDLAAARAYYTRTLGFEVAQERPGAVVFAHGGGAEFAVREPLPGVDGTQPFGVGVSVWLGVPDAEAYHGQVVAAGARVVQPPQDGPFGRMFTLVTPDGHALTFHQTE</sequence>
<evidence type="ECO:0000259" key="1">
    <source>
        <dbReference type="Pfam" id="PF00903"/>
    </source>
</evidence>
<proteinExistence type="predicted"/>
<gene>
    <name evidence="2" type="ORF">DAETH_31960</name>
</gene>
<feature type="domain" description="Glyoxalase/fosfomycin resistance/dioxygenase" evidence="1">
    <location>
        <begin position="5"/>
        <end position="114"/>
    </location>
</feature>
<dbReference type="InterPro" id="IPR004360">
    <property type="entry name" value="Glyas_Fos-R_dOase_dom"/>
</dbReference>
<protein>
    <submittedName>
        <fullName evidence="2">Glyoxalase</fullName>
    </submittedName>
</protein>
<dbReference type="Pfam" id="PF00903">
    <property type="entry name" value="Glyoxalase"/>
    <property type="match status" value="1"/>
</dbReference>
<dbReference type="Gene3D" id="3.10.180.10">
    <property type="entry name" value="2,3-Dihydroxybiphenyl 1,2-Dioxygenase, domain 1"/>
    <property type="match status" value="1"/>
</dbReference>
<keyword evidence="3" id="KW-1185">Reference proteome</keyword>
<evidence type="ECO:0000313" key="3">
    <source>
        <dbReference type="Proteomes" id="UP001064971"/>
    </source>
</evidence>
<accession>A0ABM8AHF4</accession>
<name>A0ABM8AHF4_9DEIO</name>
<reference evidence="2" key="1">
    <citation type="submission" date="2022-07" db="EMBL/GenBank/DDBJ databases">
        <title>Complete Genome Sequence of the Radioresistant Bacterium Deinococcus aetherius ST0316, Isolated from the Air Dust collected in Lower Stratosphere above Japan.</title>
        <authorList>
            <person name="Satoh K."/>
            <person name="Hagiwara K."/>
            <person name="Katsumata K."/>
            <person name="Kubo A."/>
            <person name="Yokobori S."/>
            <person name="Yamagishi A."/>
            <person name="Oono Y."/>
            <person name="Narumi I."/>
        </authorList>
    </citation>
    <scope>NUCLEOTIDE SEQUENCE</scope>
    <source>
        <strain evidence="2">ST0316</strain>
    </source>
</reference>
<organism evidence="2 3">
    <name type="scientific">Deinococcus aetherius</name>
    <dbReference type="NCBI Taxonomy" id="200252"/>
    <lineage>
        <taxon>Bacteria</taxon>
        <taxon>Thermotogati</taxon>
        <taxon>Deinococcota</taxon>
        <taxon>Deinococci</taxon>
        <taxon>Deinococcales</taxon>
        <taxon>Deinococcaceae</taxon>
        <taxon>Deinococcus</taxon>
    </lineage>
</organism>
<dbReference type="PANTHER" id="PTHR33993">
    <property type="entry name" value="GLYOXALASE-RELATED"/>
    <property type="match status" value="1"/>
</dbReference>
<dbReference type="InterPro" id="IPR052164">
    <property type="entry name" value="Anthracycline_SecMetBiosynth"/>
</dbReference>
<dbReference type="Proteomes" id="UP001064971">
    <property type="component" value="Chromosome"/>
</dbReference>
<dbReference type="EMBL" id="AP026560">
    <property type="protein sequence ID" value="BDP43227.1"/>
    <property type="molecule type" value="Genomic_DNA"/>
</dbReference>
<dbReference type="InterPro" id="IPR029068">
    <property type="entry name" value="Glyas_Bleomycin-R_OHBP_Dase"/>
</dbReference>
<dbReference type="SUPFAM" id="SSF54593">
    <property type="entry name" value="Glyoxalase/Bleomycin resistance protein/Dihydroxybiphenyl dioxygenase"/>
    <property type="match status" value="1"/>
</dbReference>